<keyword evidence="2" id="KW-1185">Reference proteome</keyword>
<reference evidence="1" key="1">
    <citation type="submission" date="2023-05" db="EMBL/GenBank/DDBJ databases">
        <title>Nepenthes gracilis genome sequencing.</title>
        <authorList>
            <person name="Fukushima K."/>
        </authorList>
    </citation>
    <scope>NUCLEOTIDE SEQUENCE</scope>
    <source>
        <strain evidence="1">SING2019-196</strain>
    </source>
</reference>
<evidence type="ECO:0000313" key="1">
    <source>
        <dbReference type="EMBL" id="GMH21401.1"/>
    </source>
</evidence>
<name>A0AAD3T2G6_NEPGR</name>
<proteinExistence type="predicted"/>
<dbReference type="EMBL" id="BSYO01000023">
    <property type="protein sequence ID" value="GMH21401.1"/>
    <property type="molecule type" value="Genomic_DNA"/>
</dbReference>
<protein>
    <submittedName>
        <fullName evidence="1">Uncharacterized protein</fullName>
    </submittedName>
</protein>
<evidence type="ECO:0000313" key="2">
    <source>
        <dbReference type="Proteomes" id="UP001279734"/>
    </source>
</evidence>
<organism evidence="1 2">
    <name type="scientific">Nepenthes gracilis</name>
    <name type="common">Slender pitcher plant</name>
    <dbReference type="NCBI Taxonomy" id="150966"/>
    <lineage>
        <taxon>Eukaryota</taxon>
        <taxon>Viridiplantae</taxon>
        <taxon>Streptophyta</taxon>
        <taxon>Embryophyta</taxon>
        <taxon>Tracheophyta</taxon>
        <taxon>Spermatophyta</taxon>
        <taxon>Magnoliopsida</taxon>
        <taxon>eudicotyledons</taxon>
        <taxon>Gunneridae</taxon>
        <taxon>Pentapetalae</taxon>
        <taxon>Caryophyllales</taxon>
        <taxon>Nepenthaceae</taxon>
        <taxon>Nepenthes</taxon>
    </lineage>
</organism>
<dbReference type="AlphaFoldDB" id="A0AAD3T2G6"/>
<sequence>MVHPADGDLGLSYVDGALPQAREDQPGAGLVRVNQVERIRRRKCFRVRMEHRRSSLPGKLLQTGDLLRRKGCYSRRDSRCHNASLTCWNARDLLRSEYCYSQQLLWAKDLLRPECCY</sequence>
<dbReference type="Proteomes" id="UP001279734">
    <property type="component" value="Unassembled WGS sequence"/>
</dbReference>
<accession>A0AAD3T2G6</accession>
<gene>
    <name evidence="1" type="ORF">Nepgr_023243</name>
</gene>
<comment type="caution">
    <text evidence="1">The sequence shown here is derived from an EMBL/GenBank/DDBJ whole genome shotgun (WGS) entry which is preliminary data.</text>
</comment>